<evidence type="ECO:0000313" key="3">
    <source>
        <dbReference type="EMBL" id="EDR95746.1"/>
    </source>
</evidence>
<keyword evidence="4" id="KW-1185">Reference proteome</keyword>
<comment type="caution">
    <text evidence="3">The sequence shown here is derived from an EMBL/GenBank/DDBJ whole genome shotgun (WGS) entry which is preliminary data.</text>
</comment>
<feature type="domain" description="MoaB/Mog" evidence="2">
    <location>
        <begin position="184"/>
        <end position="316"/>
    </location>
</feature>
<dbReference type="GO" id="GO:0061599">
    <property type="term" value="F:molybdopterin molybdotransferase activity"/>
    <property type="evidence" value="ECO:0007669"/>
    <property type="project" value="UniProtKB-UniRule"/>
</dbReference>
<dbReference type="Proteomes" id="UP000004935">
    <property type="component" value="Unassembled WGS sequence"/>
</dbReference>
<keyword evidence="1" id="KW-0500">Molybdenum</keyword>
<keyword evidence="1" id="KW-0808">Transferase</keyword>
<dbReference type="EC" id="2.10.1.1" evidence="1"/>
<keyword evidence="1" id="KW-0460">Magnesium</keyword>
<dbReference type="AlphaFoldDB" id="B0MJG4"/>
<comment type="function">
    <text evidence="1">Catalyzes the insertion of molybdate into adenylated molybdopterin with the concomitant release of AMP.</text>
</comment>
<dbReference type="SMART" id="SM00852">
    <property type="entry name" value="MoCF_biosynth"/>
    <property type="match status" value="1"/>
</dbReference>
<gene>
    <name evidence="3" type="ORF">ANACAC_03776</name>
</gene>
<dbReference type="STRING" id="411490.ANACAC_03776"/>
<sequence length="349" mass="38403">MRKDSEEGETMKKVRVQDAVGMVLCHDMTEIVPGKFKGRAFKKGHVVKEEDIEKLLDIGKRYLYVWDLEEGYVHEDDAAQRMVKAAAGANISYGEPREGKIELRASCRGVLRINIDLLYELNGLKDVCFSTIHSGKTVEEGKVLAGTRVIPLVTEEDMLLQFEKLCEEKGPLIEVLPFRHTKIGIVTTGSEIADGRIEDKFGPVLKRKAEELDGEIIGQVFPGDEKEEITNAILDFIGQGADMVQVSGGMSVDPDDVTPSAIRDCGGEAVTYGSPVLPGTMFMLSYVKGIPVVGLPGCVMYSKRTVFDLAVPRLLAGEKLTREDFIKMAHGGFCMQCDPCTYPDCGFGR</sequence>
<name>B0MJG4_ANACD</name>
<protein>
    <recommendedName>
        <fullName evidence="1">Molybdopterin molybdenumtransferase</fullName>
        <ecNumber evidence="1">2.10.1.1</ecNumber>
    </recommendedName>
</protein>
<dbReference type="eggNOG" id="COG0303">
    <property type="taxonomic scope" value="Bacteria"/>
</dbReference>
<evidence type="ECO:0000313" key="4">
    <source>
        <dbReference type="Proteomes" id="UP000004935"/>
    </source>
</evidence>
<comment type="pathway">
    <text evidence="1">Cofactor biosynthesis; molybdopterin biosynthesis.</text>
</comment>
<dbReference type="InterPro" id="IPR036425">
    <property type="entry name" value="MoaB/Mog-like_dom_sf"/>
</dbReference>
<dbReference type="HOGENOM" id="CLU_068847_1_0_9"/>
<dbReference type="GO" id="GO:0005829">
    <property type="term" value="C:cytosol"/>
    <property type="evidence" value="ECO:0007669"/>
    <property type="project" value="TreeGrafter"/>
</dbReference>
<dbReference type="GO" id="GO:0006777">
    <property type="term" value="P:Mo-molybdopterin cofactor biosynthetic process"/>
    <property type="evidence" value="ECO:0007669"/>
    <property type="project" value="UniProtKB-UniRule"/>
</dbReference>
<comment type="similarity">
    <text evidence="1">Belongs to the MoeA family.</text>
</comment>
<proteinExistence type="inferred from homology"/>
<organism evidence="3 4">
    <name type="scientific">Anaerostipes caccae (strain DSM 14662 / CCUG 47493 / JCM 13470 / NCIMB 13811 / L1-92)</name>
    <dbReference type="NCBI Taxonomy" id="411490"/>
    <lineage>
        <taxon>Bacteria</taxon>
        <taxon>Bacillati</taxon>
        <taxon>Bacillota</taxon>
        <taxon>Clostridia</taxon>
        <taxon>Lachnospirales</taxon>
        <taxon>Lachnospiraceae</taxon>
        <taxon>Anaerostipes</taxon>
    </lineage>
</organism>
<dbReference type="SUPFAM" id="SSF53218">
    <property type="entry name" value="Molybdenum cofactor biosynthesis proteins"/>
    <property type="match status" value="1"/>
</dbReference>
<accession>B0MJG4</accession>
<evidence type="ECO:0000256" key="1">
    <source>
        <dbReference type="RuleBase" id="RU365090"/>
    </source>
</evidence>
<dbReference type="UniPathway" id="UPA00344"/>
<dbReference type="Pfam" id="PF00994">
    <property type="entry name" value="MoCF_biosynth"/>
    <property type="match status" value="1"/>
</dbReference>
<dbReference type="EMBL" id="ABAX03000039">
    <property type="protein sequence ID" value="EDR95746.1"/>
    <property type="molecule type" value="Genomic_DNA"/>
</dbReference>
<dbReference type="InterPro" id="IPR038987">
    <property type="entry name" value="MoeA-like"/>
</dbReference>
<reference evidence="3" key="2">
    <citation type="submission" date="2013-11" db="EMBL/GenBank/DDBJ databases">
        <title>Draft genome sequence of Anaerostipes caccae (DSM 14662).</title>
        <authorList>
            <person name="Sudarsanam P."/>
            <person name="Ley R."/>
            <person name="Guruge J."/>
            <person name="Turnbaugh P.J."/>
            <person name="Mahowald M."/>
            <person name="Liep D."/>
            <person name="Gordon J."/>
        </authorList>
    </citation>
    <scope>NUCLEOTIDE SEQUENCE</scope>
    <source>
        <strain evidence="3">DSM 14662</strain>
    </source>
</reference>
<dbReference type="InterPro" id="IPR001453">
    <property type="entry name" value="MoaB/Mog_dom"/>
</dbReference>
<reference evidence="3" key="1">
    <citation type="submission" date="2007-11" db="EMBL/GenBank/DDBJ databases">
        <authorList>
            <person name="Fulton L."/>
            <person name="Clifton S."/>
            <person name="Fulton B."/>
            <person name="Xu J."/>
            <person name="Minx P."/>
            <person name="Pepin K.H."/>
            <person name="Johnson M."/>
            <person name="Thiruvilangam P."/>
            <person name="Bhonagiri V."/>
            <person name="Nash W.E."/>
            <person name="Mardis E.R."/>
            <person name="Wilson R.K."/>
        </authorList>
    </citation>
    <scope>NUCLEOTIDE SEQUENCE [LARGE SCALE GENOMIC DNA]</scope>
    <source>
        <strain evidence="3">DSM 14662</strain>
    </source>
</reference>
<comment type="catalytic activity">
    <reaction evidence="1">
        <text>adenylyl-molybdopterin + molybdate = Mo-molybdopterin + AMP + H(+)</text>
        <dbReference type="Rhea" id="RHEA:35047"/>
        <dbReference type="ChEBI" id="CHEBI:15378"/>
        <dbReference type="ChEBI" id="CHEBI:36264"/>
        <dbReference type="ChEBI" id="CHEBI:62727"/>
        <dbReference type="ChEBI" id="CHEBI:71302"/>
        <dbReference type="ChEBI" id="CHEBI:456215"/>
    </reaction>
</comment>
<keyword evidence="1" id="KW-0501">Molybdenum cofactor biosynthesis</keyword>
<dbReference type="PANTHER" id="PTHR10192:SF28">
    <property type="entry name" value="MOLYBDOPTERIN MOLYBDENUMTRANSFERASE"/>
    <property type="match status" value="1"/>
</dbReference>
<dbReference type="CDD" id="cd03522">
    <property type="entry name" value="MoeA_like"/>
    <property type="match status" value="1"/>
</dbReference>
<dbReference type="Gene3D" id="3.40.980.10">
    <property type="entry name" value="MoaB/Mog-like domain"/>
    <property type="match status" value="1"/>
</dbReference>
<dbReference type="GO" id="GO:0046872">
    <property type="term" value="F:metal ion binding"/>
    <property type="evidence" value="ECO:0007669"/>
    <property type="project" value="UniProtKB-UniRule"/>
</dbReference>
<keyword evidence="1" id="KW-0479">Metal-binding</keyword>
<evidence type="ECO:0000259" key="2">
    <source>
        <dbReference type="SMART" id="SM00852"/>
    </source>
</evidence>
<comment type="cofactor">
    <cofactor evidence="1">
        <name>Mg(2+)</name>
        <dbReference type="ChEBI" id="CHEBI:18420"/>
    </cofactor>
</comment>
<dbReference type="PANTHER" id="PTHR10192">
    <property type="entry name" value="MOLYBDOPTERIN BIOSYNTHESIS PROTEIN"/>
    <property type="match status" value="1"/>
</dbReference>